<evidence type="ECO:0000256" key="1">
    <source>
        <dbReference type="ARBA" id="ARBA00006247"/>
    </source>
</evidence>
<evidence type="ECO:0008006" key="4">
    <source>
        <dbReference type="Google" id="ProtNLM"/>
    </source>
</evidence>
<gene>
    <name evidence="2" type="ORF">N0V93_003045</name>
</gene>
<keyword evidence="3" id="KW-1185">Reference proteome</keyword>
<comment type="similarity">
    <text evidence="1">Belongs to the peptidase M20A family.</text>
</comment>
<dbReference type="PANTHER" id="PTHR30575">
    <property type="entry name" value="PEPTIDASE M20"/>
    <property type="match status" value="1"/>
</dbReference>
<dbReference type="SUPFAM" id="SSF53187">
    <property type="entry name" value="Zn-dependent exopeptidases"/>
    <property type="match status" value="1"/>
</dbReference>
<dbReference type="Pfam" id="PF01546">
    <property type="entry name" value="Peptidase_M20"/>
    <property type="match status" value="1"/>
</dbReference>
<dbReference type="InterPro" id="IPR002933">
    <property type="entry name" value="Peptidase_M20"/>
</dbReference>
<dbReference type="OrthoDB" id="6119954at2759"/>
<evidence type="ECO:0000313" key="3">
    <source>
        <dbReference type="Proteomes" id="UP001140453"/>
    </source>
</evidence>
<dbReference type="SUPFAM" id="SSF55031">
    <property type="entry name" value="Bacterial exopeptidase dimerisation domain"/>
    <property type="match status" value="1"/>
</dbReference>
<dbReference type="NCBIfam" id="TIGR01891">
    <property type="entry name" value="amidohydrolases"/>
    <property type="match status" value="1"/>
</dbReference>
<dbReference type="GO" id="GO:0016805">
    <property type="term" value="F:dipeptidase activity"/>
    <property type="evidence" value="ECO:0007669"/>
    <property type="project" value="TreeGrafter"/>
</dbReference>
<dbReference type="AlphaFoldDB" id="A0A9W8Z001"/>
<reference evidence="2" key="1">
    <citation type="submission" date="2022-10" db="EMBL/GenBank/DDBJ databases">
        <title>Tapping the CABI collections for fungal endophytes: first genome assemblies for Collariella, Neodidymelliopsis, Ascochyta clinopodiicola, Didymella pomorum, Didymosphaeria variabile, Neocosmospora piperis and Neocucurbitaria cava.</title>
        <authorList>
            <person name="Hill R."/>
        </authorList>
    </citation>
    <scope>NUCLEOTIDE SEQUENCE</scope>
    <source>
        <strain evidence="2">IMI 355082</strain>
    </source>
</reference>
<comment type="caution">
    <text evidence="2">The sequence shown here is derived from an EMBL/GenBank/DDBJ whole genome shotgun (WGS) entry which is preliminary data.</text>
</comment>
<dbReference type="Proteomes" id="UP001140453">
    <property type="component" value="Unassembled WGS sequence"/>
</dbReference>
<sequence>MDELDDYVVISHDDLPHNIHSAFGESRQEQHQKHKWTASETVHNSSSCLRHSSVDYLGEISSYVDSLADKLWHVNKTIHDNPELGFKEFIAHRTLTEFMQSQEDWAVKTSAYGMSTAWIAVYDSGKKGPVVSFNAEMDALIGIGHACGHNLIATVSVAAAVATAHTMARHSLPGKVVLFGTPAEEGGGGKIKLIQAGAYRDHKVDVSLMSHPGITADCALERTTAFTRFKVEYFGKEAHAAANPWLGINALDALITAYNAMSMLRQQTMPGDIIQGYITNGGIASNIIHAYAAGEFSVRAETLARLKELRPKVDACFEAGTKATGAKLKVTEMQGYSDHVPNRVLARSYTRYWNQLVPRKKDPYEPPTSKIPLDQDMDEQRGITRASTDQGDVSYAMPSLHVGFSLTPGPEGQGPHNPEFAEVAGKRDSFDKCLRVAKALAGTALDVLTQEGLVKEVKEAWRKDMKKSGKSV</sequence>
<dbReference type="Gene3D" id="3.30.70.360">
    <property type="match status" value="1"/>
</dbReference>
<dbReference type="EMBL" id="JAPEVB010000002">
    <property type="protein sequence ID" value="KAJ4393830.1"/>
    <property type="molecule type" value="Genomic_DNA"/>
</dbReference>
<dbReference type="Gene3D" id="3.40.630.10">
    <property type="entry name" value="Zn peptidases"/>
    <property type="match status" value="1"/>
</dbReference>
<dbReference type="CDD" id="cd03887">
    <property type="entry name" value="M20_Acy1L2"/>
    <property type="match status" value="1"/>
</dbReference>
<proteinExistence type="inferred from homology"/>
<dbReference type="InterPro" id="IPR017439">
    <property type="entry name" value="Amidohydrolase"/>
</dbReference>
<organism evidence="2 3">
    <name type="scientific">Gnomoniopsis smithogilvyi</name>
    <dbReference type="NCBI Taxonomy" id="1191159"/>
    <lineage>
        <taxon>Eukaryota</taxon>
        <taxon>Fungi</taxon>
        <taxon>Dikarya</taxon>
        <taxon>Ascomycota</taxon>
        <taxon>Pezizomycotina</taxon>
        <taxon>Sordariomycetes</taxon>
        <taxon>Sordariomycetidae</taxon>
        <taxon>Diaporthales</taxon>
        <taxon>Gnomoniaceae</taxon>
        <taxon>Gnomoniopsis</taxon>
    </lineage>
</organism>
<protein>
    <recommendedName>
        <fullName evidence="4">Peptidase M20 domain-containing protein 2</fullName>
    </recommendedName>
</protein>
<dbReference type="PANTHER" id="PTHR30575:SF4">
    <property type="entry name" value="PEPTIDASE M20 DOMAIN-CONTAINING PROTEIN 2"/>
    <property type="match status" value="1"/>
</dbReference>
<evidence type="ECO:0000313" key="2">
    <source>
        <dbReference type="EMBL" id="KAJ4393830.1"/>
    </source>
</evidence>
<dbReference type="InterPro" id="IPR036264">
    <property type="entry name" value="Bact_exopeptidase_dim_dom"/>
</dbReference>
<accession>A0A9W8Z001</accession>
<dbReference type="FunFam" id="3.30.70.360:FF:000004">
    <property type="entry name" value="Peptidase M20 domain-containing protein 2"/>
    <property type="match status" value="1"/>
</dbReference>
<name>A0A9W8Z001_9PEZI</name>
<dbReference type="InterPro" id="IPR052030">
    <property type="entry name" value="Peptidase_M20/M20A_hydrolases"/>
</dbReference>